<evidence type="ECO:0000256" key="3">
    <source>
        <dbReference type="ARBA" id="ARBA00023125"/>
    </source>
</evidence>
<dbReference type="Pfam" id="PF03466">
    <property type="entry name" value="LysR_substrate"/>
    <property type="match status" value="1"/>
</dbReference>
<keyword evidence="7" id="KW-1185">Reference proteome</keyword>
<evidence type="ECO:0000256" key="4">
    <source>
        <dbReference type="ARBA" id="ARBA00023163"/>
    </source>
</evidence>
<keyword evidence="2" id="KW-0805">Transcription regulation</keyword>
<reference evidence="6 7" key="1">
    <citation type="journal article" date="2013" name="Int. J. Syst. Evol. Microbiol.">
        <title>Comamonas guangdongensis sp. nov., isolated from subterranean forest sediment, and emended description of the genus Comamonas.</title>
        <authorList>
            <person name="Zhang J."/>
            <person name="Wang Y."/>
            <person name="Zhou S."/>
            <person name="Wu C."/>
            <person name="He J."/>
            <person name="Li F."/>
        </authorList>
    </citation>
    <scope>NUCLEOTIDE SEQUENCE [LARGE SCALE GENOMIC DNA]</scope>
    <source>
        <strain evidence="6 7">CCTCC AB2011133</strain>
    </source>
</reference>
<gene>
    <name evidence="6" type="ORF">AB6724_02150</name>
</gene>
<name>A0ABV3ZS13_9BURK</name>
<dbReference type="Pfam" id="PF00126">
    <property type="entry name" value="HTH_1"/>
    <property type="match status" value="1"/>
</dbReference>
<dbReference type="PROSITE" id="PS50931">
    <property type="entry name" value="HTH_LYSR"/>
    <property type="match status" value="1"/>
</dbReference>
<dbReference type="PANTHER" id="PTHR30537">
    <property type="entry name" value="HTH-TYPE TRANSCRIPTIONAL REGULATOR"/>
    <property type="match status" value="1"/>
</dbReference>
<dbReference type="InterPro" id="IPR005119">
    <property type="entry name" value="LysR_subst-bd"/>
</dbReference>
<proteinExistence type="inferred from homology"/>
<dbReference type="InterPro" id="IPR058163">
    <property type="entry name" value="LysR-type_TF_proteobact-type"/>
</dbReference>
<keyword evidence="3" id="KW-0238">DNA-binding</keyword>
<evidence type="ECO:0000256" key="1">
    <source>
        <dbReference type="ARBA" id="ARBA00009437"/>
    </source>
</evidence>
<evidence type="ECO:0000313" key="6">
    <source>
        <dbReference type="EMBL" id="MEX8191634.1"/>
    </source>
</evidence>
<dbReference type="EMBL" id="JBFYGN010000002">
    <property type="protein sequence ID" value="MEX8191634.1"/>
    <property type="molecule type" value="Genomic_DNA"/>
</dbReference>
<dbReference type="Gene3D" id="3.40.190.290">
    <property type="match status" value="1"/>
</dbReference>
<dbReference type="SUPFAM" id="SSF53850">
    <property type="entry name" value="Periplasmic binding protein-like II"/>
    <property type="match status" value="1"/>
</dbReference>
<evidence type="ECO:0000313" key="7">
    <source>
        <dbReference type="Proteomes" id="UP001561046"/>
    </source>
</evidence>
<comment type="similarity">
    <text evidence="1">Belongs to the LysR transcriptional regulatory family.</text>
</comment>
<dbReference type="InterPro" id="IPR036390">
    <property type="entry name" value="WH_DNA-bd_sf"/>
</dbReference>
<dbReference type="InterPro" id="IPR000847">
    <property type="entry name" value="LysR_HTH_N"/>
</dbReference>
<dbReference type="Gene3D" id="1.10.10.10">
    <property type="entry name" value="Winged helix-like DNA-binding domain superfamily/Winged helix DNA-binding domain"/>
    <property type="match status" value="1"/>
</dbReference>
<accession>A0ABV3ZS13</accession>
<keyword evidence="4" id="KW-0804">Transcription</keyword>
<comment type="caution">
    <text evidence="6">The sequence shown here is derived from an EMBL/GenBank/DDBJ whole genome shotgun (WGS) entry which is preliminary data.</text>
</comment>
<dbReference type="SUPFAM" id="SSF46785">
    <property type="entry name" value="Winged helix' DNA-binding domain"/>
    <property type="match status" value="1"/>
</dbReference>
<dbReference type="RefSeq" id="WP_369337017.1">
    <property type="nucleotide sequence ID" value="NZ_JBFYGN010000002.1"/>
</dbReference>
<dbReference type="InterPro" id="IPR036388">
    <property type="entry name" value="WH-like_DNA-bd_sf"/>
</dbReference>
<evidence type="ECO:0000256" key="2">
    <source>
        <dbReference type="ARBA" id="ARBA00023015"/>
    </source>
</evidence>
<organism evidence="6 7">
    <name type="scientific">Comamonas guangdongensis</name>
    <dbReference type="NCBI Taxonomy" id="510515"/>
    <lineage>
        <taxon>Bacteria</taxon>
        <taxon>Pseudomonadati</taxon>
        <taxon>Pseudomonadota</taxon>
        <taxon>Betaproteobacteria</taxon>
        <taxon>Burkholderiales</taxon>
        <taxon>Comamonadaceae</taxon>
        <taxon>Comamonas</taxon>
    </lineage>
</organism>
<dbReference type="Proteomes" id="UP001561046">
    <property type="component" value="Unassembled WGS sequence"/>
</dbReference>
<dbReference type="PANTHER" id="PTHR30537:SF71">
    <property type="entry name" value="TRANSCRIPTIONAL REGULATORY PROTEIN"/>
    <property type="match status" value="1"/>
</dbReference>
<feature type="domain" description="HTH lysR-type" evidence="5">
    <location>
        <begin position="20"/>
        <end position="77"/>
    </location>
</feature>
<sequence>MMEKRARDALPAPAPGQEINRFTELQTFVQVAQLGSFSAAARQREVSPSAVSKIVARLEARLGVQLLRRSTRRLELTEEGQQLLEQGRTLLADWMALESAVTRCGQPSGLVRINASSSIGQRLLVPLVPALLRQHPELQLDLSFTDQVVDLIAARADIALRWGRLPSSEMVARLLGHTRQVIVASPAYLRQQGTPARPKDLQRHVRIGWNYPRAVPHWPFAVQGHKQAVSMGEVLRVNDGETMRALVLAGAGLARLSLYHAWEDLQSGRLRVVLEDFNTGDLEPIHAVYVGKPGQLPARTRAVLDFLKAHVDLGYAQAVPAGWCT</sequence>
<protein>
    <submittedName>
        <fullName evidence="6">LysR family transcriptional regulator</fullName>
    </submittedName>
</protein>
<evidence type="ECO:0000259" key="5">
    <source>
        <dbReference type="PROSITE" id="PS50931"/>
    </source>
</evidence>